<dbReference type="GO" id="GO:0005856">
    <property type="term" value="C:cytoskeleton"/>
    <property type="evidence" value="ECO:0007669"/>
    <property type="project" value="UniProtKB-SubCell"/>
</dbReference>
<dbReference type="RefSeq" id="XP_003882219.1">
    <property type="nucleotide sequence ID" value="XM_003882170.1"/>
</dbReference>
<dbReference type="PANTHER" id="PTHR48125:SF12">
    <property type="entry name" value="AT HOOK TRANSCRIPTION FACTOR FAMILY-RELATED"/>
    <property type="match status" value="1"/>
</dbReference>
<dbReference type="InterPro" id="IPR048491">
    <property type="entry name" value="XMAP215_CLASP_TOG"/>
</dbReference>
<feature type="region of interest" description="Disordered" evidence="4">
    <location>
        <begin position="2000"/>
        <end position="2026"/>
    </location>
</feature>
<accession>F0VEP3</accession>
<feature type="domain" description="TOG" evidence="5">
    <location>
        <begin position="686"/>
        <end position="941"/>
    </location>
</feature>
<keyword evidence="3" id="KW-0206">Cytoskeleton</keyword>
<feature type="region of interest" description="Disordered" evidence="4">
    <location>
        <begin position="2091"/>
        <end position="2120"/>
    </location>
</feature>
<feature type="region of interest" description="Disordered" evidence="4">
    <location>
        <begin position="1935"/>
        <end position="1987"/>
    </location>
</feature>
<dbReference type="eggNOG" id="ENOG502SGEB">
    <property type="taxonomic scope" value="Eukaryota"/>
</dbReference>
<feature type="region of interest" description="Disordered" evidence="4">
    <location>
        <begin position="2350"/>
        <end position="2470"/>
    </location>
</feature>
<feature type="compositionally biased region" description="Basic and acidic residues" evidence="4">
    <location>
        <begin position="3440"/>
        <end position="3466"/>
    </location>
</feature>
<feature type="compositionally biased region" description="Basic and acidic residues" evidence="4">
    <location>
        <begin position="275"/>
        <end position="292"/>
    </location>
</feature>
<feature type="compositionally biased region" description="Low complexity" evidence="4">
    <location>
        <begin position="3554"/>
        <end position="3564"/>
    </location>
</feature>
<feature type="region of interest" description="Disordered" evidence="4">
    <location>
        <begin position="679"/>
        <end position="698"/>
    </location>
</feature>
<evidence type="ECO:0000256" key="4">
    <source>
        <dbReference type="SAM" id="MobiDB-lite"/>
    </source>
</evidence>
<feature type="compositionally biased region" description="Low complexity" evidence="4">
    <location>
        <begin position="1638"/>
        <end position="1648"/>
    </location>
</feature>
<feature type="compositionally biased region" description="Low complexity" evidence="4">
    <location>
        <begin position="1461"/>
        <end position="1474"/>
    </location>
</feature>
<dbReference type="PANTHER" id="PTHR48125">
    <property type="entry name" value="LP07818P1"/>
    <property type="match status" value="1"/>
</dbReference>
<feature type="region of interest" description="Disordered" evidence="4">
    <location>
        <begin position="3433"/>
        <end position="3605"/>
    </location>
</feature>
<dbReference type="GO" id="GO:0015631">
    <property type="term" value="F:tubulin binding"/>
    <property type="evidence" value="ECO:0007669"/>
    <property type="project" value="InterPro"/>
</dbReference>
<dbReference type="OMA" id="HIATLKW"/>
<keyword evidence="2" id="KW-0963">Cytoplasm</keyword>
<feature type="compositionally biased region" description="Basic and acidic residues" evidence="4">
    <location>
        <begin position="2434"/>
        <end position="2469"/>
    </location>
</feature>
<feature type="compositionally biased region" description="Low complexity" evidence="4">
    <location>
        <begin position="2009"/>
        <end position="2023"/>
    </location>
</feature>
<feature type="compositionally biased region" description="Polar residues" evidence="4">
    <location>
        <begin position="230"/>
        <end position="250"/>
    </location>
</feature>
<dbReference type="OrthoDB" id="205662at2759"/>
<feature type="compositionally biased region" description="Low complexity" evidence="4">
    <location>
        <begin position="328"/>
        <end position="357"/>
    </location>
</feature>
<proteinExistence type="predicted"/>
<feature type="compositionally biased region" description="Basic and acidic residues" evidence="4">
    <location>
        <begin position="991"/>
        <end position="1033"/>
    </location>
</feature>
<feature type="region of interest" description="Disordered" evidence="4">
    <location>
        <begin position="1"/>
        <end position="147"/>
    </location>
</feature>
<evidence type="ECO:0000313" key="7">
    <source>
        <dbReference type="Proteomes" id="UP000007494"/>
    </source>
</evidence>
<feature type="region of interest" description="Disordered" evidence="4">
    <location>
        <begin position="1460"/>
        <end position="1479"/>
    </location>
</feature>
<dbReference type="SUPFAM" id="SSF48371">
    <property type="entry name" value="ARM repeat"/>
    <property type="match status" value="1"/>
</dbReference>
<feature type="region of interest" description="Disordered" evidence="4">
    <location>
        <begin position="626"/>
        <end position="654"/>
    </location>
</feature>
<organism evidence="6 7">
    <name type="scientific">Neospora caninum (strain Liverpool)</name>
    <dbReference type="NCBI Taxonomy" id="572307"/>
    <lineage>
        <taxon>Eukaryota</taxon>
        <taxon>Sar</taxon>
        <taxon>Alveolata</taxon>
        <taxon>Apicomplexa</taxon>
        <taxon>Conoidasida</taxon>
        <taxon>Coccidia</taxon>
        <taxon>Eucoccidiorida</taxon>
        <taxon>Eimeriorina</taxon>
        <taxon>Sarcocystidae</taxon>
        <taxon>Neospora</taxon>
    </lineage>
</organism>
<evidence type="ECO:0000259" key="5">
    <source>
        <dbReference type="SMART" id="SM01349"/>
    </source>
</evidence>
<dbReference type="InterPro" id="IPR034085">
    <property type="entry name" value="TOG"/>
</dbReference>
<dbReference type="EMBL" id="FR823388">
    <property type="protein sequence ID" value="CBZ52187.1"/>
    <property type="molecule type" value="Genomic_DNA"/>
</dbReference>
<comment type="subcellular location">
    <subcellularLocation>
        <location evidence="1">Cytoplasm</location>
        <location evidence="1">Cytoskeleton</location>
    </subcellularLocation>
</comment>
<evidence type="ECO:0000256" key="2">
    <source>
        <dbReference type="ARBA" id="ARBA00022490"/>
    </source>
</evidence>
<feature type="compositionally biased region" description="Low complexity" evidence="4">
    <location>
        <begin position="15"/>
        <end position="51"/>
    </location>
</feature>
<feature type="compositionally biased region" description="Basic and acidic residues" evidence="4">
    <location>
        <begin position="3571"/>
        <end position="3581"/>
    </location>
</feature>
<feature type="region of interest" description="Disordered" evidence="4">
    <location>
        <begin position="3386"/>
        <end position="3412"/>
    </location>
</feature>
<feature type="compositionally biased region" description="Basic residues" evidence="4">
    <location>
        <begin position="86"/>
        <end position="98"/>
    </location>
</feature>
<reference evidence="7" key="1">
    <citation type="journal article" date="2012" name="PLoS Pathog.">
        <title>Comparative genomics of the apicomplexan parasites Toxoplasma gondii and Neospora caninum: Coccidia differing in host range and transmission strategy.</title>
        <authorList>
            <person name="Reid A.J."/>
            <person name="Vermont S.J."/>
            <person name="Cotton J.A."/>
            <person name="Harris D."/>
            <person name="Hill-Cawthorne G.A."/>
            <person name="Konen-Waisman S."/>
            <person name="Latham S.M."/>
            <person name="Mourier T."/>
            <person name="Norton R."/>
            <person name="Quail M.A."/>
            <person name="Sanders M."/>
            <person name="Shanmugam D."/>
            <person name="Sohal A."/>
            <person name="Wasmuth J.D."/>
            <person name="Brunk B."/>
            <person name="Grigg M.E."/>
            <person name="Howard J.C."/>
            <person name="Parkinson J."/>
            <person name="Roos D.S."/>
            <person name="Trees A.J."/>
            <person name="Berriman M."/>
            <person name="Pain A."/>
            <person name="Wastling J.M."/>
        </authorList>
    </citation>
    <scope>NUCLEOTIDE SEQUENCE [LARGE SCALE GENOMIC DNA]</scope>
    <source>
        <strain evidence="7">Liverpool</strain>
    </source>
</reference>
<dbReference type="Gene3D" id="1.25.10.10">
    <property type="entry name" value="Leucine-rich Repeat Variant"/>
    <property type="match status" value="3"/>
</dbReference>
<feature type="compositionally biased region" description="Basic and acidic residues" evidence="4">
    <location>
        <begin position="1627"/>
        <end position="1637"/>
    </location>
</feature>
<feature type="region of interest" description="Disordered" evidence="4">
    <location>
        <begin position="3160"/>
        <end position="3205"/>
    </location>
</feature>
<feature type="compositionally biased region" description="Basic and acidic residues" evidence="4">
    <location>
        <begin position="203"/>
        <end position="222"/>
    </location>
</feature>
<feature type="compositionally biased region" description="Low complexity" evidence="4">
    <location>
        <begin position="111"/>
        <end position="135"/>
    </location>
</feature>
<feature type="compositionally biased region" description="Polar residues" evidence="4">
    <location>
        <begin position="3582"/>
        <end position="3598"/>
    </location>
</feature>
<feature type="region of interest" description="Disordered" evidence="4">
    <location>
        <begin position="159"/>
        <end position="300"/>
    </location>
</feature>
<evidence type="ECO:0000256" key="3">
    <source>
        <dbReference type="ARBA" id="ARBA00023212"/>
    </source>
</evidence>
<feature type="compositionally biased region" description="Low complexity" evidence="4">
    <location>
        <begin position="185"/>
        <end position="198"/>
    </location>
</feature>
<feature type="compositionally biased region" description="Basic and acidic residues" evidence="4">
    <location>
        <begin position="2091"/>
        <end position="2106"/>
    </location>
</feature>
<dbReference type="SMART" id="SM01349">
    <property type="entry name" value="TOG"/>
    <property type="match status" value="1"/>
</dbReference>
<dbReference type="Proteomes" id="UP000007494">
    <property type="component" value="Chromosome VIIa"/>
</dbReference>
<feature type="region of interest" description="Disordered" evidence="4">
    <location>
        <begin position="967"/>
        <end position="1067"/>
    </location>
</feature>
<name>F0VEP3_NEOCL</name>
<protein>
    <recommendedName>
        <fullName evidence="5">TOG domain-containing protein</fullName>
    </recommendedName>
</protein>
<feature type="compositionally biased region" description="Basic and acidic residues" evidence="4">
    <location>
        <begin position="1962"/>
        <end position="1987"/>
    </location>
</feature>
<dbReference type="GeneID" id="13443952"/>
<feature type="compositionally biased region" description="Basic and acidic residues" evidence="4">
    <location>
        <begin position="2380"/>
        <end position="2418"/>
    </location>
</feature>
<feature type="compositionally biased region" description="Low complexity" evidence="4">
    <location>
        <begin position="977"/>
        <end position="990"/>
    </location>
</feature>
<keyword evidence="7" id="KW-1185">Reference proteome</keyword>
<dbReference type="InterPro" id="IPR016024">
    <property type="entry name" value="ARM-type_fold"/>
</dbReference>
<evidence type="ECO:0000313" key="6">
    <source>
        <dbReference type="EMBL" id="CBZ52187.1"/>
    </source>
</evidence>
<feature type="non-terminal residue" evidence="6">
    <location>
        <position position="3605"/>
    </location>
</feature>
<feature type="compositionally biased region" description="Basic and acidic residues" evidence="4">
    <location>
        <begin position="99"/>
        <end position="109"/>
    </location>
</feature>
<feature type="compositionally biased region" description="Basic and acidic residues" evidence="4">
    <location>
        <begin position="3531"/>
        <end position="3541"/>
    </location>
</feature>
<feature type="compositionally biased region" description="Basic and acidic residues" evidence="4">
    <location>
        <begin position="3191"/>
        <end position="3205"/>
    </location>
</feature>
<feature type="compositionally biased region" description="Basic and acidic residues" evidence="4">
    <location>
        <begin position="1935"/>
        <end position="1955"/>
    </location>
</feature>
<gene>
    <name evidence="6" type="ORF">NCLIV_019760</name>
</gene>
<sequence>MAKELAPGASVPQEDALLASCDDASGSDLDGSASGALSASPPSSAHAALAGREGVEPRSADGLQSRGATQLAGTKHAASSSPSPPPKKRHITPKARPKKMQEILRRTETEVSSAPFSSPASSAVSVPASPPGSASKLEPPVCPESTLCTGRSFEELMAAAGIDMSQPLPPDSSSLSGARGGATGRSGLTRRGASTTGSVAGPRRGEKKDEKRESGAKARDASSGRFPASRPSSAVSTAGGSSPLSDSPALTASEGHSPALRLPLSERAPATQARSGEERVANLLELSKEPGRFPDISPSPRVLNADASALALPGRESQYAPASPPASPSSSLACSSSAPACGSEPSSSSPTASAEPAFGGEASEHEVFAAIPLSLRLTSKTVKHRVHGCEELLQRFVTQPEKSSETFAANLQGATLERLLKDSNPLVLSKVVDFMLAYVRAVAGAGRVALSAERAVSLLQAVAPPTLQNVLANPRLAPQAGEFLSLLAAVHPEALSCLMSLVIAANAKLLAEKKGNVALLKGAAIKQLTAALQLLQTLVEDFGVPAINAAGGLKLLLEKSVGPFCCVSDKKVRGVCTALAAHAVWLAGASEAAKKLATDAVKNSKAMQTDVLALLEAKDSEAQRDKPKRVFRLGASAEAPDGEGVPSRKGEDRDGEVVLAEETDVLKLVCQQGDWTQRVTEGKQKKAAGNNAPEPSENELPWKVKMQAWQQLEEALRDCVCMAKKNPFLPSLLSLVHRCLTLEPTLPVVSCCLRVLQHLVRHLLSDLSAASFASFSSAGSSSPPQQLRVLLPGVAAKLKVNNRQVQVAATSCLGAFLRALPLDVACAELLPMKEKLAGYRQALLEALAAAVPAETENEEPRLAARNLAFWRATPLLVQAAKAGADDGAPGVRTAALQLLAKIGGKGEGGAAAISSVLDALQDQKRQQVLKLMAAVPSSSSSAASSPSPLAALSSAVTGCRKQLRPARVPSLASGIEQSQAGAAASRSSLRGPEKEKRAKGDEDERRGREEKMKPCKTDEKRRPRERKDSDAENKQPLSARGRADPVASHRPHTAGAHRGASPSSSSSWSSLSFALSWDVPDCPVSLAEAERVAERMWEAELLAGLRSPNGLARRGACERLAEWWRRPCECRACARKLAASEEASSATEQQECKDPEGEKECLQRTKSQYAVHLILFMRVSVANFREKSLAVQEAVLACLAAAVESLTLSGKPRTPEEKEETPLTITSAFDVQNPKPEKAETKRRPVHPSLAALIVAPLVDKIGDPRVGSKVQTLCLSLAEVFSSPLPVAASLIEAAEGNLVVSLPVSPGVPSTVRSGSLEKRQERQGDLWPDERRREGFPLKKSGETGACTARIGERPRVGCASAIGGATGRACQALCAVLERLVHDWGYEKLTPVKTLVLFARQIIDGQKATAAQANRSGGMRLMAELCAQLGEKNLHSILLSQPLPDDLRTAVKHLAESLSRQSPSSNRSPLGAPHQATSSVAPVSLVERAMQCFSSGAAFVASAVGEIAGPGSELYLHRARKPVSVAPLLTQECLGVLQSSQKKPFGEKKGQAAKDEKEEVAALKECIRVIAVEGGGCIKAEGLSTLVPILRSKVGDPRPAVSRFALLLASAVCDALAKQPGQCKDEEERRTETGQECGTETGAGDAERTRGENKRPSRGCHLYKDSLLPAIFDRLHGTDRRVRLASAHSCLGGSSCLVFPGVHAFSGFSELYYLQTVELAHIATLKWLQAIGPEEAVPLLLPCLERALSALPRSASFSGRLGSSSPRVLSSLSFSLSSSVSSSLASSVSSSLSSSVSSSLSSSVSSSLSSVPAREADSADGLGRKVGEALIALLVASRFSFGASAGVSEAHAATLSRRLLPLLFSLLRAALKARESSRDARESSRAAEVVDLLEALIAQVERHLGDAAAAGVEAEKQKIRAWEAVCASERASDARERAEEHTPLGEPRLRSGGEASDVEVRMEEAGDVQGEKGGDRGDQGGEKEVACVPGAVAESSPTFPRGLAPPSQDLPSSPSLSLPPSLPPSSCFSLGGVRECRYTVAAPLVVLGVLLQTLQSLHLRLSLTDQQAASALLLDLRSQAALHEVLQGKKATERREKGERRKSVSSPLRVPSSGRESWPTGAAFVQEKHQTVIRELLLLLATVAGEPAALVCTLHRQLAKTKNRNLVYDVLEAVCVALEHHLRLASPFALSVREKVEKGATWEKWEKSSLALSFSAVELSSTFPAYAAAQAQFAEFLLGQMVPRICQILTGPVLVEDKERREGERLSLKEIALKALALCNSVTKGGVLNASSLHLTAELRSRLCELGKSLASAVAPLSCFPLPPHERCSDYVFAAPVPVALSLPVSQRRTDSSRVSSSLERLGRGEKGGDGSTSLARERSRGASREKLAQPKRADGAPPGKEKPDTATKNEQRESAQALEPPALAGAQDLAEKEATGKTPKQEAEPEERKREAAQGEGARGKDDFDFLDTGLQNLIRERRQEQQALVDTMRETDRQTTALRSGAAFEPVLAQVQEAKEAAEACFSSLQTAHREQSVKALGSIAAQQMRAEEAHANCHCLPCFLPASSAPAAAPGVDPEGPLEKLPRSFSLLHRPAGREEKTDEGLVGAVVSMVKLWCGELYEKDVVRLERAAHCLLYLFTNIPLDPTTTRACADFSVDSGSPLTFPSLASLRREEENWGPRDGDASRALPLCAVVEQLFASRAAKAQANSPVAATSSSGAFLAGLSAEADAVLFHAEASSLVSSVLFESLLHGLDNIFNPAFFDGSTSVAIASFHTILSLLLLLEVLLRKLLAPSKAPEPPSSSAKASAREAPRALLQWKPLEVSGAAPGEDGEEGTAGGSEGASAELLGPTAMARACKQLLLCMSRYQAFVYKAAAPAAKELLLPRLLVTTLLNQCLGKNMLRGSLPSLTSLVAFVFTLAGEQMHGMYPDLNADTSWRFLSKIHRRVTTKLLDAKWDGASRNGCEWSSKESREESLAEGKVLSERKRLQQVIPQDHLLQLVHAVLSSWFILEGRHEAAVVTLQQRQKLVEDETQKAETGRAPAGRSRSGFASFVEKQRSLAFIYFRLFMHTLVRFCSEALGKYLLAQRISSTSVQGKRLETLLSSADPLSSAGAPTAFAALEAAVKGASEAREGLRGFSCSACIALARRAEEGKDVLEKEDEVQEGDKKKRTLSSESEETTGSLAPRERKERRTGEEGRREKRLCFGEEVKTFVASAVDAEQAKLAELMKRRLIAPLQDPLAHVGDGDAAPETASALHLLRSRFRNAFCLVAQQPFDTADDLSLQPYLSDIRARLCRAQVDLEQQDVLCAADSGSDGARLFGRGQTSAKTWRDRLVDFLTRSVALMDVFPVPDQGRGRTGCAWAAGPACVGLLSVENVEGRSGEEVQGGEQVARGASRGDSHWAASFPSGKRWVNLDAVANMFKIEVPQFGRGGGDTKRPESGPDRRPGLLAGKHEAREGRSGAVLTQEVRRHGEAGAGPRAREDPVEREKLSREEEGRAHEKRHSKEETDDAGAKACSQAALGTHGREPPSRHDSSVLAGIAGGGGVEASNAASASAAERLGQPDPHRSETHVHETISQQFTRETTRVTQETFDPRQPK</sequence>
<evidence type="ECO:0000256" key="1">
    <source>
        <dbReference type="ARBA" id="ARBA00004245"/>
    </source>
</evidence>
<dbReference type="InterPro" id="IPR011989">
    <property type="entry name" value="ARM-like"/>
</dbReference>
<dbReference type="VEuPathDB" id="ToxoDB:NCLIV_019760"/>
<dbReference type="Pfam" id="PF21041">
    <property type="entry name" value="XMAP215_CLASP_TOG"/>
    <property type="match status" value="1"/>
</dbReference>
<dbReference type="InParanoid" id="F0VEP3"/>
<feature type="region of interest" description="Disordered" evidence="4">
    <location>
        <begin position="315"/>
        <end position="359"/>
    </location>
</feature>
<feature type="compositionally biased region" description="Basic and acidic residues" evidence="4">
    <location>
        <begin position="3474"/>
        <end position="3513"/>
    </location>
</feature>
<feature type="compositionally biased region" description="Basic and acidic residues" evidence="4">
    <location>
        <begin position="1649"/>
        <end position="1659"/>
    </location>
</feature>
<feature type="region of interest" description="Disordered" evidence="4">
    <location>
        <begin position="1627"/>
        <end position="1661"/>
    </location>
</feature>